<accession>A0A9N9B967</accession>
<keyword evidence="3" id="KW-1185">Reference proteome</keyword>
<name>A0A9N9B967_9GLOM</name>
<reference evidence="2" key="1">
    <citation type="submission" date="2021-06" db="EMBL/GenBank/DDBJ databases">
        <authorList>
            <person name="Kallberg Y."/>
            <person name="Tangrot J."/>
            <person name="Rosling A."/>
        </authorList>
    </citation>
    <scope>NUCLEOTIDE SEQUENCE</scope>
    <source>
        <strain evidence="2">IA702</strain>
    </source>
</reference>
<evidence type="ECO:0000313" key="2">
    <source>
        <dbReference type="EMBL" id="CAG8557616.1"/>
    </source>
</evidence>
<evidence type="ECO:0000256" key="1">
    <source>
        <dbReference type="SAM" id="MobiDB-lite"/>
    </source>
</evidence>
<dbReference type="Proteomes" id="UP000789572">
    <property type="component" value="Unassembled WGS sequence"/>
</dbReference>
<sequence>MDEVASSKFGTKLSRPVLTKYMELLPKQDEEKAMALSLSLAVGVAQHVLTKYMEPSPGTQMKETLAGLFPRRKQYANGGRPDSLNYRSAR</sequence>
<organism evidence="2 3">
    <name type="scientific">Paraglomus occultum</name>
    <dbReference type="NCBI Taxonomy" id="144539"/>
    <lineage>
        <taxon>Eukaryota</taxon>
        <taxon>Fungi</taxon>
        <taxon>Fungi incertae sedis</taxon>
        <taxon>Mucoromycota</taxon>
        <taxon>Glomeromycotina</taxon>
        <taxon>Glomeromycetes</taxon>
        <taxon>Paraglomerales</taxon>
        <taxon>Paraglomeraceae</taxon>
        <taxon>Paraglomus</taxon>
    </lineage>
</organism>
<dbReference type="EMBL" id="CAJVPJ010000806">
    <property type="protein sequence ID" value="CAG8557616.1"/>
    <property type="molecule type" value="Genomic_DNA"/>
</dbReference>
<gene>
    <name evidence="2" type="ORF">POCULU_LOCUS5346</name>
</gene>
<feature type="region of interest" description="Disordered" evidence="1">
    <location>
        <begin position="71"/>
        <end position="90"/>
    </location>
</feature>
<comment type="caution">
    <text evidence="2">The sequence shown here is derived from an EMBL/GenBank/DDBJ whole genome shotgun (WGS) entry which is preliminary data.</text>
</comment>
<dbReference type="AlphaFoldDB" id="A0A9N9B967"/>
<evidence type="ECO:0000313" key="3">
    <source>
        <dbReference type="Proteomes" id="UP000789572"/>
    </source>
</evidence>
<proteinExistence type="predicted"/>
<protein>
    <submittedName>
        <fullName evidence="2">5136_t:CDS:1</fullName>
    </submittedName>
</protein>